<dbReference type="AlphaFoldDB" id="A0A933NYM0"/>
<evidence type="ECO:0000313" key="2">
    <source>
        <dbReference type="Proteomes" id="UP000782610"/>
    </source>
</evidence>
<dbReference type="InterPro" id="IPR004195">
    <property type="entry name" value="Head_decoration_D"/>
</dbReference>
<dbReference type="Proteomes" id="UP000782610">
    <property type="component" value="Unassembled WGS sequence"/>
</dbReference>
<comment type="caution">
    <text evidence="1">The sequence shown here is derived from an EMBL/GenBank/DDBJ whole genome shotgun (WGS) entry which is preliminary data.</text>
</comment>
<accession>A0A933NYM0</accession>
<protein>
    <submittedName>
        <fullName evidence="1">Head decoration protein</fullName>
    </submittedName>
</protein>
<reference evidence="1" key="1">
    <citation type="submission" date="2020-07" db="EMBL/GenBank/DDBJ databases">
        <title>Huge and variable diversity of episymbiotic CPR bacteria and DPANN archaea in groundwater ecosystems.</title>
        <authorList>
            <person name="He C.Y."/>
            <person name="Keren R."/>
            <person name="Whittaker M."/>
            <person name="Farag I.F."/>
            <person name="Doudna J."/>
            <person name="Cate J.H.D."/>
            <person name="Banfield J.F."/>
        </authorList>
    </citation>
    <scope>NUCLEOTIDE SEQUENCE</scope>
    <source>
        <strain evidence="1">NC_groundwater_1586_Pr3_B-0.1um_66_15</strain>
    </source>
</reference>
<dbReference type="EMBL" id="JACRAF010000025">
    <property type="protein sequence ID" value="MBI4921863.1"/>
    <property type="molecule type" value="Genomic_DNA"/>
</dbReference>
<organism evidence="1 2">
    <name type="scientific">Devosia nanyangense</name>
    <dbReference type="NCBI Taxonomy" id="1228055"/>
    <lineage>
        <taxon>Bacteria</taxon>
        <taxon>Pseudomonadati</taxon>
        <taxon>Pseudomonadota</taxon>
        <taxon>Alphaproteobacteria</taxon>
        <taxon>Hyphomicrobiales</taxon>
        <taxon>Devosiaceae</taxon>
        <taxon>Devosia</taxon>
    </lineage>
</organism>
<sequence>MVTRAFSVAAPKLLTALLKYECFPDFCREQATLLAGDGASRVVELGTLMGLRTIDLVAANVDATADGGNTGNGILTVADPATGAGVKAGDYVLTITGGAFDGAIAAVAGNTGNGAPTMDATETAVGVVAGVYRAVCIEPAANAGTFEVFDPAGVSIGVAAVGVLFAGVVRFTIADGATDFVAGDAFTITVTPIVPANGLGAFSVVEPDGVALAAGVVGTAYSHEIKFTLADGATNFVVGDSFTITVPEGDGKAVAWDPAATDGSAVVDSIALVKTVAVDGLDAPILVERRGPAIIASAGIEWPAGVTDNQKAAAVAALALKGILVR</sequence>
<proteinExistence type="predicted"/>
<evidence type="ECO:0000313" key="1">
    <source>
        <dbReference type="EMBL" id="MBI4921863.1"/>
    </source>
</evidence>
<gene>
    <name evidence="1" type="ORF">HY834_08945</name>
</gene>
<dbReference type="Pfam" id="PF02924">
    <property type="entry name" value="HDPD"/>
    <property type="match status" value="1"/>
</dbReference>
<name>A0A933NYM0_9HYPH</name>